<gene>
    <name evidence="1" type="ORF">AB0A76_31485</name>
</gene>
<comment type="caution">
    <text evidence="1">The sequence shown here is derived from an EMBL/GenBank/DDBJ whole genome shotgun (WGS) entry which is preliminary data.</text>
</comment>
<organism evidence="1 2">
    <name type="scientific">Streptomyces exfoliatus</name>
    <name type="common">Streptomyces hydrogenans</name>
    <dbReference type="NCBI Taxonomy" id="1905"/>
    <lineage>
        <taxon>Bacteria</taxon>
        <taxon>Bacillati</taxon>
        <taxon>Actinomycetota</taxon>
        <taxon>Actinomycetes</taxon>
        <taxon>Kitasatosporales</taxon>
        <taxon>Streptomycetaceae</taxon>
        <taxon>Streptomyces</taxon>
    </lineage>
</organism>
<proteinExistence type="predicted"/>
<accession>A0ABV3D5B7</accession>
<keyword evidence="2" id="KW-1185">Reference proteome</keyword>
<dbReference type="Proteomes" id="UP001551210">
    <property type="component" value="Unassembled WGS sequence"/>
</dbReference>
<evidence type="ECO:0000313" key="2">
    <source>
        <dbReference type="Proteomes" id="UP001551210"/>
    </source>
</evidence>
<protein>
    <submittedName>
        <fullName evidence="1">Peptidase inhibitor family I36 protein</fullName>
    </submittedName>
</protein>
<reference evidence="1 2" key="1">
    <citation type="submission" date="2024-06" db="EMBL/GenBank/DDBJ databases">
        <title>The Natural Products Discovery Center: Release of the First 8490 Sequenced Strains for Exploring Actinobacteria Biosynthetic Diversity.</title>
        <authorList>
            <person name="Kalkreuter E."/>
            <person name="Kautsar S.A."/>
            <person name="Yang D."/>
            <person name="Bader C.D."/>
            <person name="Teijaro C.N."/>
            <person name="Fluegel L."/>
            <person name="Davis C.M."/>
            <person name="Simpson J.R."/>
            <person name="Lauterbach L."/>
            <person name="Steele A.D."/>
            <person name="Gui C."/>
            <person name="Meng S."/>
            <person name="Li G."/>
            <person name="Viehrig K."/>
            <person name="Ye F."/>
            <person name="Su P."/>
            <person name="Kiefer A.F."/>
            <person name="Nichols A."/>
            <person name="Cepeda A.J."/>
            <person name="Yan W."/>
            <person name="Fan B."/>
            <person name="Jiang Y."/>
            <person name="Adhikari A."/>
            <person name="Zheng C.-J."/>
            <person name="Schuster L."/>
            <person name="Cowan T.M."/>
            <person name="Smanski M.J."/>
            <person name="Chevrette M.G."/>
            <person name="De Carvalho L.P.S."/>
            <person name="Shen B."/>
        </authorList>
    </citation>
    <scope>NUCLEOTIDE SEQUENCE [LARGE SCALE GENOMIC DNA]</scope>
    <source>
        <strain evidence="1 2">NPDC045705</strain>
    </source>
</reference>
<sequence length="121" mass="12942">MGLLGAGAAPAQAATSDCPQGYFCGWANSDGTGSMFKTRTSVPTLGSWDNRIRMRFNRTGLNVCMDDQQNYGLAGGYSWDTPAQSYPTSGGSAEISSIKLVPKLRECAAEPYPYWETATSP</sequence>
<name>A0ABV3D5B7_STREX</name>
<dbReference type="EMBL" id="JBEZAM010000075">
    <property type="protein sequence ID" value="MEU7297670.1"/>
    <property type="molecule type" value="Genomic_DNA"/>
</dbReference>
<evidence type="ECO:0000313" key="1">
    <source>
        <dbReference type="EMBL" id="MEU7297670.1"/>
    </source>
</evidence>
<dbReference type="RefSeq" id="WP_359215516.1">
    <property type="nucleotide sequence ID" value="NZ_JBEZAM010000075.1"/>
</dbReference>
<dbReference type="Pfam" id="PF03995">
    <property type="entry name" value="Inhibitor_I36"/>
    <property type="match status" value="1"/>
</dbReference>